<organism evidence="8 9">
    <name type="scientific">Bat mastadenovirus</name>
    <dbReference type="NCBI Taxonomy" id="740971"/>
    <lineage>
        <taxon>Viruses</taxon>
        <taxon>Varidnaviria</taxon>
        <taxon>Bamfordvirae</taxon>
        <taxon>Preplasmiviricota</taxon>
        <taxon>Polisuviricotina</taxon>
        <taxon>Pharingeaviricetes</taxon>
        <taxon>Rowavirales</taxon>
        <taxon>Adenoviridae</taxon>
        <taxon>Mastadenovirus</taxon>
        <taxon>Mastadenovirus asiensse</taxon>
    </lineage>
</organism>
<keyword evidence="7" id="KW-0238">DNA-binding</keyword>
<evidence type="ECO:0000256" key="2">
    <source>
        <dbReference type="ARBA" id="ARBA00022562"/>
    </source>
</evidence>
<dbReference type="KEGG" id="vg:80528012"/>
<comment type="similarity">
    <text evidence="1">Belongs to the adenoviridae core-capsid bridging protein family.</text>
</comment>
<accession>A0A3G9ETA3</accession>
<dbReference type="Proteomes" id="UP000319764">
    <property type="component" value="Segment"/>
</dbReference>
<dbReference type="RefSeq" id="YP_010790606.1">
    <property type="nucleotide sequence ID" value="NC_075450.1"/>
</dbReference>
<sequence length="409" mass="46048">MAAISRAVKQELLDDLYPEIYVPKSRRRTKVKTEEKVDVKTLVKAKSKKRRAAKRDAAEEEVEFVRNFAPRRPYQWKGRKVRAMVRPGVPVVFTPGQRSGKASKRVFDEVYADEDILDQAGAYINEFAYGKRAKLLTNFNPTPSQVPLTPQEPVVRPGEAKLLPTVQVLAPKDIKNEPILPVSKSEAGDVKIENKGLEHVAPGLAVQTVDIKVPIKRKRGADGETAGKKIREELEPMDTTLKLEYSEEPEMETFDNGVEPRTFFEARPIAVSRRRRPPVERMEVQQSAPTAVATTVLKKPPKARPGIWGPANSILPNYRYHPSINAARIVGETPRGRISRWGPANSIIPEVRLHPSMLTAITSKRPSRRRRRTRKTRRAPAFVVPATTKTGVLLPQTVRYHPTIVTRRA</sequence>
<keyword evidence="4" id="KW-0946">Virion</keyword>
<name>A0A3G9ETA3_9ADEN</name>
<keyword evidence="5" id="KW-0426">Late protein</keyword>
<keyword evidence="9" id="KW-1185">Reference proteome</keyword>
<keyword evidence="3" id="KW-1188">Viral release from host cell</keyword>
<evidence type="ECO:0000256" key="6">
    <source>
        <dbReference type="ARBA" id="ARBA00022950"/>
    </source>
</evidence>
<evidence type="ECO:0000256" key="3">
    <source>
        <dbReference type="ARBA" id="ARBA00022612"/>
    </source>
</evidence>
<dbReference type="GeneID" id="80528012"/>
<dbReference type="EMBL" id="LC385827">
    <property type="protein sequence ID" value="BBE29310.1"/>
    <property type="molecule type" value="Genomic_DNA"/>
</dbReference>
<keyword evidence="6" id="KW-0118">Viral capsid assembly</keyword>
<evidence type="ECO:0000313" key="9">
    <source>
        <dbReference type="Proteomes" id="UP000319764"/>
    </source>
</evidence>
<evidence type="ECO:0000256" key="5">
    <source>
        <dbReference type="ARBA" id="ARBA00022921"/>
    </source>
</evidence>
<dbReference type="Pfam" id="PF03910">
    <property type="entry name" value="Adeno_PV"/>
    <property type="match status" value="1"/>
</dbReference>
<evidence type="ECO:0000256" key="1">
    <source>
        <dbReference type="ARBA" id="ARBA00008293"/>
    </source>
</evidence>
<proteinExistence type="inferred from homology"/>
<protein>
    <submittedName>
        <fullName evidence="8">PV</fullName>
    </submittedName>
</protein>
<evidence type="ECO:0000256" key="4">
    <source>
        <dbReference type="ARBA" id="ARBA00022844"/>
    </source>
</evidence>
<dbReference type="GO" id="GO:0044423">
    <property type="term" value="C:virion component"/>
    <property type="evidence" value="ECO:0007669"/>
    <property type="project" value="UniProtKB-KW"/>
</dbReference>
<evidence type="ECO:0000256" key="7">
    <source>
        <dbReference type="ARBA" id="ARBA00023125"/>
    </source>
</evidence>
<evidence type="ECO:0000313" key="8">
    <source>
        <dbReference type="EMBL" id="BBE29310.1"/>
    </source>
</evidence>
<dbReference type="GO" id="GO:0003677">
    <property type="term" value="F:DNA binding"/>
    <property type="evidence" value="ECO:0007669"/>
    <property type="project" value="UniProtKB-KW"/>
</dbReference>
<keyword evidence="2" id="KW-1048">Host nucleus</keyword>
<dbReference type="InterPro" id="IPR005608">
    <property type="entry name" value="Adeno_V"/>
</dbReference>
<reference evidence="9" key="1">
    <citation type="submission" date="2018-05" db="EMBL/GenBank/DDBJ databases">
        <title>Isolation of two bat adenoviruses from Japanese wild bats.</title>
        <authorList>
            <person name="Kobayashi T."/>
            <person name="Murakami S."/>
            <person name="Horimoto T."/>
        </authorList>
    </citation>
    <scope>NUCLEOTIDE SEQUENCE [LARGE SCALE GENOMIC DNA]</scope>
    <source>
        <strain evidence="9">Vs9</strain>
    </source>
</reference>